<dbReference type="RefSeq" id="WP_015207734.1">
    <property type="nucleotide sequence ID" value="NC_019757.1"/>
</dbReference>
<protein>
    <submittedName>
        <fullName evidence="2">Uncharacterized protein</fullName>
    </submittedName>
</protein>
<proteinExistence type="predicted"/>
<gene>
    <name evidence="2" type="ORF">Cylst_2249</name>
</gene>
<dbReference type="HOGENOM" id="CLU_2971874_0_0_3"/>
<feature type="region of interest" description="Disordered" evidence="1">
    <location>
        <begin position="1"/>
        <end position="21"/>
    </location>
</feature>
<keyword evidence="3" id="KW-1185">Reference proteome</keyword>
<dbReference type="Proteomes" id="UP000010475">
    <property type="component" value="Chromosome"/>
</dbReference>
<reference evidence="2 3" key="1">
    <citation type="submission" date="2012-06" db="EMBL/GenBank/DDBJ databases">
        <title>Finished chromosome of genome of Cylindrospermum stagnale PCC 7417.</title>
        <authorList>
            <consortium name="US DOE Joint Genome Institute"/>
            <person name="Gugger M."/>
            <person name="Coursin T."/>
            <person name="Rippka R."/>
            <person name="Tandeau De Marsac N."/>
            <person name="Huntemann M."/>
            <person name="Wei C.-L."/>
            <person name="Han J."/>
            <person name="Detter J.C."/>
            <person name="Han C."/>
            <person name="Tapia R."/>
            <person name="Chen A."/>
            <person name="Kyrpides N."/>
            <person name="Mavromatis K."/>
            <person name="Markowitz V."/>
            <person name="Szeto E."/>
            <person name="Ivanova N."/>
            <person name="Pagani I."/>
            <person name="Pati A."/>
            <person name="Goodwin L."/>
            <person name="Nordberg H.P."/>
            <person name="Cantor M.N."/>
            <person name="Hua S.X."/>
            <person name="Woyke T."/>
            <person name="Kerfeld C.A."/>
        </authorList>
    </citation>
    <scope>NUCLEOTIDE SEQUENCE [LARGE SCALE GENOMIC DNA]</scope>
    <source>
        <strain evidence="2 3">PCC 7417</strain>
    </source>
</reference>
<evidence type="ECO:0000313" key="2">
    <source>
        <dbReference type="EMBL" id="AFZ24480.1"/>
    </source>
</evidence>
<sequence>MPKKKNVVKEKKNDGKPYENYTRNILNDETVRKYLEDKFNLEDVCKISSRIEIPPSPP</sequence>
<dbReference type="EMBL" id="CP003642">
    <property type="protein sequence ID" value="AFZ24480.1"/>
    <property type="molecule type" value="Genomic_DNA"/>
</dbReference>
<dbReference type="AlphaFoldDB" id="K9WVS2"/>
<organism evidence="2 3">
    <name type="scientific">Cylindrospermum stagnale PCC 7417</name>
    <dbReference type="NCBI Taxonomy" id="56107"/>
    <lineage>
        <taxon>Bacteria</taxon>
        <taxon>Bacillati</taxon>
        <taxon>Cyanobacteriota</taxon>
        <taxon>Cyanophyceae</taxon>
        <taxon>Nostocales</taxon>
        <taxon>Nostocaceae</taxon>
        <taxon>Cylindrospermum</taxon>
    </lineage>
</organism>
<dbReference type="KEGG" id="csg:Cylst_2249"/>
<accession>K9WVS2</accession>
<evidence type="ECO:0000256" key="1">
    <source>
        <dbReference type="SAM" id="MobiDB-lite"/>
    </source>
</evidence>
<feature type="compositionally biased region" description="Basic and acidic residues" evidence="1">
    <location>
        <begin position="7"/>
        <end position="17"/>
    </location>
</feature>
<evidence type="ECO:0000313" key="3">
    <source>
        <dbReference type="Proteomes" id="UP000010475"/>
    </source>
</evidence>
<name>K9WVS2_9NOST</name>